<dbReference type="Proteomes" id="UP001409585">
    <property type="component" value="Unassembled WGS sequence"/>
</dbReference>
<evidence type="ECO:0000313" key="5">
    <source>
        <dbReference type="Proteomes" id="UP001409585"/>
    </source>
</evidence>
<feature type="region of interest" description="Disordered" evidence="1">
    <location>
        <begin position="586"/>
        <end position="803"/>
    </location>
</feature>
<keyword evidence="5" id="KW-1185">Reference proteome</keyword>
<name>A0AAV3TYZ4_9ALTE</name>
<dbReference type="Gene3D" id="3.40.50.410">
    <property type="entry name" value="von Willebrand factor, type A domain"/>
    <property type="match status" value="1"/>
</dbReference>
<dbReference type="AlphaFoldDB" id="A0AAV3TYZ4"/>
<gene>
    <name evidence="4" type="ORF">GCM10025791_11250</name>
</gene>
<comment type="caution">
    <text evidence="4">The sequence shown here is derived from an EMBL/GenBank/DDBJ whole genome shotgun (WGS) entry which is preliminary data.</text>
</comment>
<evidence type="ECO:0000256" key="1">
    <source>
        <dbReference type="SAM" id="MobiDB-lite"/>
    </source>
</evidence>
<protein>
    <recommendedName>
        <fullName evidence="3">VWFA domain-containing protein</fullName>
    </recommendedName>
</protein>
<evidence type="ECO:0000256" key="2">
    <source>
        <dbReference type="SAM" id="Phobius"/>
    </source>
</evidence>
<dbReference type="InterPro" id="IPR036465">
    <property type="entry name" value="vWFA_dom_sf"/>
</dbReference>
<feature type="compositionally biased region" description="Acidic residues" evidence="1">
    <location>
        <begin position="783"/>
        <end position="803"/>
    </location>
</feature>
<keyword evidence="2" id="KW-0472">Membrane</keyword>
<accession>A0AAV3TYZ4</accession>
<dbReference type="SMART" id="SM00327">
    <property type="entry name" value="VWA"/>
    <property type="match status" value="1"/>
</dbReference>
<feature type="region of interest" description="Disordered" evidence="1">
    <location>
        <begin position="518"/>
        <end position="554"/>
    </location>
</feature>
<reference evidence="5" key="1">
    <citation type="journal article" date="2019" name="Int. J. Syst. Evol. Microbiol.">
        <title>The Global Catalogue of Microorganisms (GCM) 10K type strain sequencing project: providing services to taxonomists for standard genome sequencing and annotation.</title>
        <authorList>
            <consortium name="The Broad Institute Genomics Platform"/>
            <consortium name="The Broad Institute Genome Sequencing Center for Infectious Disease"/>
            <person name="Wu L."/>
            <person name="Ma J."/>
        </authorList>
    </citation>
    <scope>NUCLEOTIDE SEQUENCE [LARGE SCALE GENOMIC DNA]</scope>
    <source>
        <strain evidence="5">JCM 19134</strain>
    </source>
</reference>
<feature type="transmembrane region" description="Helical" evidence="2">
    <location>
        <begin position="558"/>
        <end position="579"/>
    </location>
</feature>
<dbReference type="Pfam" id="PF00092">
    <property type="entry name" value="VWA"/>
    <property type="match status" value="1"/>
</dbReference>
<feature type="compositionally biased region" description="Acidic residues" evidence="1">
    <location>
        <begin position="605"/>
        <end position="617"/>
    </location>
</feature>
<dbReference type="SUPFAM" id="SSF53300">
    <property type="entry name" value="vWA-like"/>
    <property type="match status" value="1"/>
</dbReference>
<feature type="domain" description="VWFA" evidence="3">
    <location>
        <begin position="36"/>
        <end position="215"/>
    </location>
</feature>
<dbReference type="EMBL" id="BAABLX010000007">
    <property type="protein sequence ID" value="GAA4935479.1"/>
    <property type="molecule type" value="Genomic_DNA"/>
</dbReference>
<keyword evidence="2" id="KW-0812">Transmembrane</keyword>
<evidence type="ECO:0000259" key="3">
    <source>
        <dbReference type="PROSITE" id="PS50234"/>
    </source>
</evidence>
<dbReference type="PROSITE" id="PS50234">
    <property type="entry name" value="VWFA"/>
    <property type="match status" value="1"/>
</dbReference>
<dbReference type="CDD" id="cd00198">
    <property type="entry name" value="vWFA"/>
    <property type="match status" value="1"/>
</dbReference>
<feature type="compositionally biased region" description="Acidic residues" evidence="1">
    <location>
        <begin position="529"/>
        <end position="553"/>
    </location>
</feature>
<keyword evidence="2" id="KW-1133">Transmembrane helix</keyword>
<dbReference type="RefSeq" id="WP_345418368.1">
    <property type="nucleotide sequence ID" value="NZ_AP031496.1"/>
</dbReference>
<proteinExistence type="predicted"/>
<feature type="compositionally biased region" description="Acidic residues" evidence="1">
    <location>
        <begin position="624"/>
        <end position="772"/>
    </location>
</feature>
<sequence>MIVINALRPSTRILALAIWLVCLPLAGQSYAQQAPDVRLVVDISGSMKRNDPANLRQPAVELLVQLLPAGAESSVWTFGQYATELVPHGPVDDNWKQTAVSKSGDINSVGLFTNIGLALEEAGLSDVSKDATNVIILTDGMVDIAKDPGVNEKEWRRIVDEVIPKLRRAGVRVHTIALSDKADSQLLNKLALATNGKAATAKTADELMKAFLATFDQAAPAEQVPLAEDRFAIDSSVEEFTALVFRKDKVVPTVLQGPDGSRYSLVEADGNPDVSWFSGLDYDLITLQQPLEGEWQVLTGIAPDSRVTVVSNLNLVVKTMPTNLFRGQRLPVDVRLQEDGETITAMDFLQLVDLTATTFGGDEGRQMMNMAQTGVPANGIFRSRLPHFNQPGEYELTIALDGKSFQRQIKHSVTVRDAFAVEFGPGAQPGMPHELSVTPFIQTIDFDETSVIALIKTPSGGTSILPVPATQVDDWLLKYSPKEEGVYTVNLTIDVVETNGTGYEYNHPEFEFSYPEGEIINAPEPQPPEQEEPEPEPAEDEPEESELEPEDDSSGLPWWIYVALGVGNLLIFGLAYFAYRKLMGGKKDKPEDQEEKEPEQKEEPNTEESEPEEEAADDALAMADIDDGEDVAEEPEPEAEPEPEPEPEIAEEAEPDAAEMDDASDLDEAVDEAVDDATDASETAEEEDVFDLDQDTESEPEEEPEEEPELEEGEAFSLDQDPEPETPQDLDETADTEDAGVDEATDLAEDEEIEPAAEEEAEIPDAPMDDLEAMLAEATADLPDLDDEDDEEFTLEDWDPDKK</sequence>
<evidence type="ECO:0000313" key="4">
    <source>
        <dbReference type="EMBL" id="GAA4935479.1"/>
    </source>
</evidence>
<organism evidence="4 5">
    <name type="scientific">Halioxenophilus aromaticivorans</name>
    <dbReference type="NCBI Taxonomy" id="1306992"/>
    <lineage>
        <taxon>Bacteria</taxon>
        <taxon>Pseudomonadati</taxon>
        <taxon>Pseudomonadota</taxon>
        <taxon>Gammaproteobacteria</taxon>
        <taxon>Alteromonadales</taxon>
        <taxon>Alteromonadaceae</taxon>
        <taxon>Halioxenophilus</taxon>
    </lineage>
</organism>
<dbReference type="InterPro" id="IPR002035">
    <property type="entry name" value="VWF_A"/>
</dbReference>